<name>A0A4R3YWZ3_9GAMM</name>
<reference evidence="2 3" key="1">
    <citation type="submission" date="2019-03" db="EMBL/GenBank/DDBJ databases">
        <title>Above-ground endophytic microbial communities from plants in different locations in the United States.</title>
        <authorList>
            <person name="Frank C."/>
        </authorList>
    </citation>
    <scope>NUCLEOTIDE SEQUENCE [LARGE SCALE GENOMIC DNA]</scope>
    <source>
        <strain evidence="2 3">LP_13_YM</strain>
    </source>
</reference>
<keyword evidence="1" id="KW-0732">Signal</keyword>
<organism evidence="2 3">
    <name type="scientific">Luteibacter rhizovicinus</name>
    <dbReference type="NCBI Taxonomy" id="242606"/>
    <lineage>
        <taxon>Bacteria</taxon>
        <taxon>Pseudomonadati</taxon>
        <taxon>Pseudomonadota</taxon>
        <taxon>Gammaproteobacteria</taxon>
        <taxon>Lysobacterales</taxon>
        <taxon>Rhodanobacteraceae</taxon>
        <taxon>Luteibacter</taxon>
    </lineage>
</organism>
<feature type="chain" id="PRO_5020555914" description="TraB family protein" evidence="1">
    <location>
        <begin position="31"/>
        <end position="275"/>
    </location>
</feature>
<evidence type="ECO:0000256" key="1">
    <source>
        <dbReference type="SAM" id="SignalP"/>
    </source>
</evidence>
<dbReference type="AlphaFoldDB" id="A0A4R3YWZ3"/>
<keyword evidence="3" id="KW-1185">Reference proteome</keyword>
<evidence type="ECO:0000313" key="2">
    <source>
        <dbReference type="EMBL" id="TCV95823.1"/>
    </source>
</evidence>
<gene>
    <name evidence="2" type="ORF">EC912_102168</name>
</gene>
<dbReference type="Pfam" id="PF18950">
    <property type="entry name" value="DUF5694"/>
    <property type="match status" value="1"/>
</dbReference>
<dbReference type="EMBL" id="SMCS01000002">
    <property type="protein sequence ID" value="TCV95823.1"/>
    <property type="molecule type" value="Genomic_DNA"/>
</dbReference>
<comment type="caution">
    <text evidence="2">The sequence shown here is derived from an EMBL/GenBank/DDBJ whole genome shotgun (WGS) entry which is preliminary data.</text>
</comment>
<dbReference type="InterPro" id="IPR043749">
    <property type="entry name" value="DUF5694"/>
</dbReference>
<evidence type="ECO:0008006" key="4">
    <source>
        <dbReference type="Google" id="ProtNLM"/>
    </source>
</evidence>
<proteinExistence type="predicted"/>
<evidence type="ECO:0000313" key="3">
    <source>
        <dbReference type="Proteomes" id="UP000295645"/>
    </source>
</evidence>
<protein>
    <recommendedName>
        <fullName evidence="4">TraB family protein</fullName>
    </recommendedName>
</protein>
<sequence>MLDLCKRIFLARRIRCSGAILLLAPILSFAQTSPAPVDVMIVGVFHMSNPGHDIHNMKVDDVLAPKRQSEISAVADALARFKPNKIAVEWSKDVVDERYPKYLAGTLPPSRNEVVQLGFRLAKVAGSKGVYGIDADGDFPYEPLKTYADAHGFGSLLKAQDDAIDRQVAEEERVLATKGISAELRLLNDPVRLKGGNAFYRTALRMGANDAQPGVDLLSAWYRRNFLICANLLQLSQPGDRIVVFYGAGHAFLLRQCVSETPGLRLVEANDYLQP</sequence>
<feature type="signal peptide" evidence="1">
    <location>
        <begin position="1"/>
        <end position="30"/>
    </location>
</feature>
<accession>A0A4R3YWZ3</accession>
<dbReference type="Proteomes" id="UP000295645">
    <property type="component" value="Unassembled WGS sequence"/>
</dbReference>